<dbReference type="GO" id="GO:0006750">
    <property type="term" value="P:glutathione biosynthetic process"/>
    <property type="evidence" value="ECO:0007669"/>
    <property type="project" value="UniProtKB-KW"/>
</dbReference>
<feature type="binding site" evidence="10">
    <location>
        <begin position="394"/>
        <end position="396"/>
    </location>
    <ligand>
        <name>L-glutamate</name>
        <dbReference type="ChEBI" id="CHEBI:29985"/>
    </ligand>
</feature>
<comment type="subunit">
    <text evidence="11">This enzyme consists of two polypeptide chains, which are synthesized in precursor form from a single polypeptide.</text>
</comment>
<evidence type="ECO:0000256" key="11">
    <source>
        <dbReference type="RuleBase" id="RU368036"/>
    </source>
</evidence>
<dbReference type="NCBIfam" id="TIGR00066">
    <property type="entry name" value="g_glut_trans"/>
    <property type="match status" value="1"/>
</dbReference>
<comment type="pathway">
    <text evidence="11">Sulfur metabolism; glutathione metabolism.</text>
</comment>
<evidence type="ECO:0000256" key="2">
    <source>
        <dbReference type="ARBA" id="ARBA00001089"/>
    </source>
</evidence>
<dbReference type="InterPro" id="IPR051792">
    <property type="entry name" value="GGT_bact"/>
</dbReference>
<feature type="binding site" evidence="10">
    <location>
        <begin position="445"/>
        <end position="446"/>
    </location>
    <ligand>
        <name>L-glutamate</name>
        <dbReference type="ChEBI" id="CHEBI:29985"/>
    </ligand>
</feature>
<dbReference type="Gene3D" id="1.10.246.130">
    <property type="match status" value="1"/>
</dbReference>
<evidence type="ECO:0000256" key="4">
    <source>
        <dbReference type="ARBA" id="ARBA00022679"/>
    </source>
</evidence>
<dbReference type="SUPFAM" id="SSF56235">
    <property type="entry name" value="N-terminal nucleophile aminohydrolases (Ntn hydrolases)"/>
    <property type="match status" value="1"/>
</dbReference>
<dbReference type="UniPathway" id="UPA00204"/>
<keyword evidence="6 11" id="KW-0865">Zymogen</keyword>
<evidence type="ECO:0000256" key="10">
    <source>
        <dbReference type="PIRSR" id="PIRSR600101-2"/>
    </source>
</evidence>
<dbReference type="EC" id="3.4.19.13" evidence="11"/>
<comment type="similarity">
    <text evidence="3 11">Belongs to the gamma-glutamyltransferase family.</text>
</comment>
<name>A0A369ABP8_9FLAO</name>
<feature type="binding site" evidence="10">
    <location>
        <position position="99"/>
    </location>
    <ligand>
        <name>L-glutamate</name>
        <dbReference type="ChEBI" id="CHEBI:29985"/>
    </ligand>
</feature>
<dbReference type="Gene3D" id="3.60.20.40">
    <property type="match status" value="1"/>
</dbReference>
<dbReference type="AlphaFoldDB" id="A0A369ABP8"/>
<evidence type="ECO:0000313" key="12">
    <source>
        <dbReference type="EMBL" id="RCX05726.1"/>
    </source>
</evidence>
<evidence type="ECO:0000256" key="1">
    <source>
        <dbReference type="ARBA" id="ARBA00001049"/>
    </source>
</evidence>
<dbReference type="EC" id="2.3.2.2" evidence="11"/>
<evidence type="ECO:0000256" key="7">
    <source>
        <dbReference type="ARBA" id="ARBA00023315"/>
    </source>
</evidence>
<evidence type="ECO:0000256" key="3">
    <source>
        <dbReference type="ARBA" id="ARBA00009381"/>
    </source>
</evidence>
<reference evidence="12 13" key="1">
    <citation type="submission" date="2018-07" db="EMBL/GenBank/DDBJ databases">
        <title>Genomic Encyclopedia of Type Strains, Phase IV (KMG-IV): sequencing the most valuable type-strain genomes for metagenomic binning, comparative biology and taxonomic classification.</title>
        <authorList>
            <person name="Goeker M."/>
        </authorList>
    </citation>
    <scope>NUCLEOTIDE SEQUENCE [LARGE SCALE GENOMIC DNA]</scope>
    <source>
        <strain evidence="12 13">DSM 21410</strain>
    </source>
</reference>
<dbReference type="PANTHER" id="PTHR43199">
    <property type="entry name" value="GLUTATHIONE HYDROLASE"/>
    <property type="match status" value="1"/>
</dbReference>
<comment type="caution">
    <text evidence="12">The sequence shown here is derived from an EMBL/GenBank/DDBJ whole genome shotgun (WGS) entry which is preliminary data.</text>
</comment>
<gene>
    <name evidence="12" type="ORF">DES35_1011015</name>
</gene>
<dbReference type="InterPro" id="IPR029055">
    <property type="entry name" value="Ntn_hydrolases_N"/>
</dbReference>
<dbReference type="InterPro" id="IPR043138">
    <property type="entry name" value="GGT_lsub"/>
</dbReference>
<dbReference type="EMBL" id="QPJS01000001">
    <property type="protein sequence ID" value="RCX05726.1"/>
    <property type="molecule type" value="Genomic_DNA"/>
</dbReference>
<dbReference type="GO" id="GO:0036374">
    <property type="term" value="F:glutathione hydrolase activity"/>
    <property type="evidence" value="ECO:0007669"/>
    <property type="project" value="UniProtKB-UniRule"/>
</dbReference>
<accession>A0A369ABP8</accession>
<comment type="catalytic activity">
    <reaction evidence="1 11">
        <text>an S-substituted glutathione + H2O = an S-substituted L-cysteinylglycine + L-glutamate</text>
        <dbReference type="Rhea" id="RHEA:59468"/>
        <dbReference type="ChEBI" id="CHEBI:15377"/>
        <dbReference type="ChEBI" id="CHEBI:29985"/>
        <dbReference type="ChEBI" id="CHEBI:90779"/>
        <dbReference type="ChEBI" id="CHEBI:143103"/>
        <dbReference type="EC" id="3.4.19.13"/>
    </reaction>
</comment>
<keyword evidence="7 11" id="KW-0012">Acyltransferase</keyword>
<keyword evidence="11" id="KW-0317">Glutathione biosynthesis</keyword>
<sequence length="564" mass="62165">MRHSFMRLLHIALGLIHLFSIEETTGQHVSFHRGAVSAAHPLAVEAGLEILKSGGNAIDAAVAVHFALASVYQIAGNVAGGGFAVVHVPDGRILTLDFRETAPAAAYDSMYAYLMARYPDTKPSLEGATSVGIPGSVAGLFALHDSLGSLPWHRCLQPAIQLADSHRLTPYMASQWLRHTSDIKRISGFLPSFLLHDDSLYPGQLVRQSELANLLRRIAAFGPDSFYHGTFALQMADFLQTHGGVHTAEDFASYQPVWRKPELIPYRGYLIATMPLPSAGGIGLRHFCGMSESLNLHRIKPYSPRYAHYFAEMAKRVYAHRHKYLGDPRDTDPDILSRITSDTYIRQMASSISPTFRTPSAAFGTPSPASIESFETTHYCTADSTGLLVSITTTLNGYFGSKLYFHGMFFNNEMDDFSTLPGQSNQFGLPFSTANKVRPNRRMLSSMTPAILLHRGLPIAAVGTPGGTTIITNIFQVLELMSRGWPLEKAIDQKKLHAQWLPDELIVENGALNPTTIKKLQKMGYQIREIEQIGIFNAIYITPNRNFVPLADSKRKGDSCASGW</sequence>
<evidence type="ECO:0000313" key="13">
    <source>
        <dbReference type="Proteomes" id="UP000253517"/>
    </source>
</evidence>
<evidence type="ECO:0000256" key="6">
    <source>
        <dbReference type="ARBA" id="ARBA00023145"/>
    </source>
</evidence>
<evidence type="ECO:0000256" key="9">
    <source>
        <dbReference type="PIRSR" id="PIRSR600101-1"/>
    </source>
</evidence>
<comment type="catalytic activity">
    <reaction evidence="8 11">
        <text>an N-terminal (5-L-glutamyl)-[peptide] + an alpha-amino acid = 5-L-glutamyl amino acid + an N-terminal L-alpha-aminoacyl-[peptide]</text>
        <dbReference type="Rhea" id="RHEA:23904"/>
        <dbReference type="Rhea" id="RHEA-COMP:9780"/>
        <dbReference type="Rhea" id="RHEA-COMP:9795"/>
        <dbReference type="ChEBI" id="CHEBI:77644"/>
        <dbReference type="ChEBI" id="CHEBI:78597"/>
        <dbReference type="ChEBI" id="CHEBI:78599"/>
        <dbReference type="ChEBI" id="CHEBI:78608"/>
        <dbReference type="EC" id="2.3.2.2"/>
    </reaction>
</comment>
<dbReference type="InterPro" id="IPR000101">
    <property type="entry name" value="GGT_peptidase"/>
</dbReference>
<proteinExistence type="inferred from homology"/>
<dbReference type="Proteomes" id="UP000253517">
    <property type="component" value="Unassembled WGS sequence"/>
</dbReference>
<comment type="catalytic activity">
    <reaction evidence="2 11">
        <text>glutathione + H2O = L-cysteinylglycine + L-glutamate</text>
        <dbReference type="Rhea" id="RHEA:28807"/>
        <dbReference type="ChEBI" id="CHEBI:15377"/>
        <dbReference type="ChEBI" id="CHEBI:29985"/>
        <dbReference type="ChEBI" id="CHEBI:57925"/>
        <dbReference type="ChEBI" id="CHEBI:61694"/>
        <dbReference type="EC" id="3.4.19.13"/>
    </reaction>
</comment>
<keyword evidence="4 11" id="KW-0808">Transferase</keyword>
<dbReference type="GO" id="GO:0103068">
    <property type="term" value="F:leukotriene C4 gamma-glutamyl transferase activity"/>
    <property type="evidence" value="ECO:0007669"/>
    <property type="project" value="UniProtKB-EC"/>
</dbReference>
<dbReference type="PANTHER" id="PTHR43199:SF1">
    <property type="entry name" value="GLUTATHIONE HYDROLASE PROENZYME"/>
    <property type="match status" value="1"/>
</dbReference>
<comment type="PTM">
    <text evidence="11">Cleaved by autocatalysis into a large and a small subunit.</text>
</comment>
<dbReference type="Pfam" id="PF01019">
    <property type="entry name" value="G_glu_transpept"/>
    <property type="match status" value="1"/>
</dbReference>
<feature type="binding site" evidence="10">
    <location>
        <position position="467"/>
    </location>
    <ligand>
        <name>L-glutamate</name>
        <dbReference type="ChEBI" id="CHEBI:29985"/>
    </ligand>
</feature>
<keyword evidence="5 11" id="KW-0378">Hydrolase</keyword>
<dbReference type="GO" id="GO:0006751">
    <property type="term" value="P:glutathione catabolic process"/>
    <property type="evidence" value="ECO:0007669"/>
    <property type="project" value="UniProtKB-UniRule"/>
</dbReference>
<feature type="binding site" evidence="10">
    <location>
        <position position="416"/>
    </location>
    <ligand>
        <name>L-glutamate</name>
        <dbReference type="ChEBI" id="CHEBI:29985"/>
    </ligand>
</feature>
<keyword evidence="13" id="KW-1185">Reference proteome</keyword>
<protein>
    <recommendedName>
        <fullName evidence="11">Glutathione hydrolase proenzyme</fullName>
        <ecNumber evidence="11">2.3.2.2</ecNumber>
        <ecNumber evidence="11">3.4.19.13</ecNumber>
    </recommendedName>
    <component>
        <recommendedName>
            <fullName evidence="11">Glutathione hydrolase large chain</fullName>
        </recommendedName>
    </component>
    <component>
        <recommendedName>
            <fullName evidence="11">Glutathione hydrolase small chain</fullName>
        </recommendedName>
    </component>
</protein>
<dbReference type="PRINTS" id="PR01210">
    <property type="entry name" value="GGTRANSPTASE"/>
</dbReference>
<evidence type="ECO:0000256" key="8">
    <source>
        <dbReference type="ARBA" id="ARBA00047417"/>
    </source>
</evidence>
<evidence type="ECO:0000256" key="5">
    <source>
        <dbReference type="ARBA" id="ARBA00022801"/>
    </source>
</evidence>
<dbReference type="InterPro" id="IPR043137">
    <property type="entry name" value="GGT_ssub_C"/>
</dbReference>
<feature type="active site" description="Nucleophile" evidence="9">
    <location>
        <position position="376"/>
    </location>
</feature>
<organism evidence="12 13">
    <name type="scientific">Schleiferia thermophila</name>
    <dbReference type="NCBI Taxonomy" id="884107"/>
    <lineage>
        <taxon>Bacteria</taxon>
        <taxon>Pseudomonadati</taxon>
        <taxon>Bacteroidota</taxon>
        <taxon>Flavobacteriia</taxon>
        <taxon>Flavobacteriales</taxon>
        <taxon>Schleiferiaceae</taxon>
        <taxon>Schleiferia</taxon>
    </lineage>
</organism>